<accession>A0A5C6CZS6</accession>
<dbReference type="PANTHER" id="PTHR43586:SF8">
    <property type="entry name" value="CYSTEINE DESULFURASE 1, CHLOROPLASTIC"/>
    <property type="match status" value="1"/>
</dbReference>
<dbReference type="EC" id="2.8.1.7" evidence="3 8"/>
<dbReference type="Proteomes" id="UP000318437">
    <property type="component" value="Unassembled WGS sequence"/>
</dbReference>
<dbReference type="EMBL" id="SJPS01000001">
    <property type="protein sequence ID" value="TWU30152.1"/>
    <property type="molecule type" value="Genomic_DNA"/>
</dbReference>
<gene>
    <name evidence="11" type="primary">csd_1</name>
    <name evidence="11" type="ORF">Pla144_09380</name>
</gene>
<name>A0A5C6CZS6_9BACT</name>
<dbReference type="InterPro" id="IPR015422">
    <property type="entry name" value="PyrdxlP-dep_Trfase_small"/>
</dbReference>
<dbReference type="GO" id="GO:0030170">
    <property type="term" value="F:pyridoxal phosphate binding"/>
    <property type="evidence" value="ECO:0007669"/>
    <property type="project" value="UniProtKB-UniRule"/>
</dbReference>
<dbReference type="GO" id="GO:0031071">
    <property type="term" value="F:cysteine desulfurase activity"/>
    <property type="evidence" value="ECO:0007669"/>
    <property type="project" value="UniProtKB-UniRule"/>
</dbReference>
<dbReference type="CDD" id="cd06453">
    <property type="entry name" value="SufS_like"/>
    <property type="match status" value="1"/>
</dbReference>
<dbReference type="PANTHER" id="PTHR43586">
    <property type="entry name" value="CYSTEINE DESULFURASE"/>
    <property type="match status" value="1"/>
</dbReference>
<keyword evidence="5 8" id="KW-0663">Pyridoxal phosphate</keyword>
<keyword evidence="12" id="KW-1185">Reference proteome</keyword>
<sequence length="446" mass="48719">MSALASIDASALLPESLRADFPILNDDVLDGHPLVFLDNAASTQRPRQVIDMIARVYEHDYANVHRGIHTLSERSTEQYEEAREKVARFIGAANSHEVIFTQGTTGSINLVARSWGETNLRPGDEILTTVMEHHSNLVPWQQVAAKTGATLKHVPITEDGRLDMDAFAKLLSDRTKLVAVTSVSNTLGTVNPIAEIIAQAHAVGALVLVDAAQSVPHMVTDVAAWDCDFLAFSGHKMLGPSGVGILYGKEALLDAMPPFLGGGSMINEVRLDGFTPAELPAKFEAGTPPIVPAIAMSAAIDYLQAVGLDAIHRHEQALVDYAYEQLSQIEGLRILGPAPEFRTSLVSFAFEKIHAHEFAQVLNDRFGVAVRAGHHCTQPLHRLLGLSASTRASFYLYNRPEEVDRLLEGIAAVQAMFAPRGRKRRSQQQYPTPKVGSEDHRNRIVR</sequence>
<dbReference type="GO" id="GO:0006534">
    <property type="term" value="P:cysteine metabolic process"/>
    <property type="evidence" value="ECO:0007669"/>
    <property type="project" value="UniProtKB-UniRule"/>
</dbReference>
<dbReference type="InterPro" id="IPR015421">
    <property type="entry name" value="PyrdxlP-dep_Trfase_major"/>
</dbReference>
<evidence type="ECO:0000256" key="6">
    <source>
        <dbReference type="ARBA" id="ARBA00050776"/>
    </source>
</evidence>
<evidence type="ECO:0000256" key="2">
    <source>
        <dbReference type="ARBA" id="ARBA00010447"/>
    </source>
</evidence>
<evidence type="ECO:0000256" key="5">
    <source>
        <dbReference type="ARBA" id="ARBA00022898"/>
    </source>
</evidence>
<feature type="region of interest" description="Disordered" evidence="9">
    <location>
        <begin position="421"/>
        <end position="446"/>
    </location>
</feature>
<dbReference type="InterPro" id="IPR020578">
    <property type="entry name" value="Aminotrans_V_PyrdxlP_BS"/>
</dbReference>
<dbReference type="OrthoDB" id="9804366at2"/>
<evidence type="ECO:0000313" key="11">
    <source>
        <dbReference type="EMBL" id="TWU30152.1"/>
    </source>
</evidence>
<evidence type="ECO:0000256" key="7">
    <source>
        <dbReference type="RuleBase" id="RU004504"/>
    </source>
</evidence>
<protein>
    <recommendedName>
        <fullName evidence="3 8">Cysteine desulfurase</fullName>
        <ecNumber evidence="3 8">2.8.1.7</ecNumber>
    </recommendedName>
</protein>
<dbReference type="InterPro" id="IPR010970">
    <property type="entry name" value="Cys_dSase_SufS"/>
</dbReference>
<comment type="catalytic activity">
    <reaction evidence="6 8">
        <text>(sulfur carrier)-H + L-cysteine = (sulfur carrier)-SH + L-alanine</text>
        <dbReference type="Rhea" id="RHEA:43892"/>
        <dbReference type="Rhea" id="RHEA-COMP:14737"/>
        <dbReference type="Rhea" id="RHEA-COMP:14739"/>
        <dbReference type="ChEBI" id="CHEBI:29917"/>
        <dbReference type="ChEBI" id="CHEBI:35235"/>
        <dbReference type="ChEBI" id="CHEBI:57972"/>
        <dbReference type="ChEBI" id="CHEBI:64428"/>
        <dbReference type="EC" id="2.8.1.7"/>
    </reaction>
</comment>
<dbReference type="RefSeq" id="WP_146448109.1">
    <property type="nucleotide sequence ID" value="NZ_SJPS01000001.1"/>
</dbReference>
<dbReference type="PROSITE" id="PS00595">
    <property type="entry name" value="AA_TRANSFER_CLASS_5"/>
    <property type="match status" value="1"/>
</dbReference>
<organism evidence="11 12">
    <name type="scientific">Bythopirellula polymerisocia</name>
    <dbReference type="NCBI Taxonomy" id="2528003"/>
    <lineage>
        <taxon>Bacteria</taxon>
        <taxon>Pseudomonadati</taxon>
        <taxon>Planctomycetota</taxon>
        <taxon>Planctomycetia</taxon>
        <taxon>Pirellulales</taxon>
        <taxon>Lacipirellulaceae</taxon>
        <taxon>Bythopirellula</taxon>
    </lineage>
</organism>
<evidence type="ECO:0000256" key="1">
    <source>
        <dbReference type="ARBA" id="ARBA00001933"/>
    </source>
</evidence>
<keyword evidence="4 8" id="KW-0808">Transferase</keyword>
<dbReference type="Gene3D" id="3.90.1150.10">
    <property type="entry name" value="Aspartate Aminotransferase, domain 1"/>
    <property type="match status" value="1"/>
</dbReference>
<dbReference type="NCBIfam" id="TIGR01979">
    <property type="entry name" value="sufS"/>
    <property type="match status" value="1"/>
</dbReference>
<dbReference type="InterPro" id="IPR015424">
    <property type="entry name" value="PyrdxlP-dep_Trfase"/>
</dbReference>
<evidence type="ECO:0000256" key="8">
    <source>
        <dbReference type="RuleBase" id="RU004506"/>
    </source>
</evidence>
<comment type="caution">
    <text evidence="11">The sequence shown here is derived from an EMBL/GenBank/DDBJ whole genome shotgun (WGS) entry which is preliminary data.</text>
</comment>
<comment type="cofactor">
    <cofactor evidence="1 7">
        <name>pyridoxal 5'-phosphate</name>
        <dbReference type="ChEBI" id="CHEBI:597326"/>
    </cofactor>
</comment>
<dbReference type="InterPro" id="IPR000192">
    <property type="entry name" value="Aminotrans_V_dom"/>
</dbReference>
<reference evidence="11 12" key="1">
    <citation type="submission" date="2019-02" db="EMBL/GenBank/DDBJ databases">
        <title>Deep-cultivation of Planctomycetes and their phenomic and genomic characterization uncovers novel biology.</title>
        <authorList>
            <person name="Wiegand S."/>
            <person name="Jogler M."/>
            <person name="Boedeker C."/>
            <person name="Pinto D."/>
            <person name="Vollmers J."/>
            <person name="Rivas-Marin E."/>
            <person name="Kohn T."/>
            <person name="Peeters S.H."/>
            <person name="Heuer A."/>
            <person name="Rast P."/>
            <person name="Oberbeckmann S."/>
            <person name="Bunk B."/>
            <person name="Jeske O."/>
            <person name="Meyerdierks A."/>
            <person name="Storesund J.E."/>
            <person name="Kallscheuer N."/>
            <person name="Luecker S."/>
            <person name="Lage O.M."/>
            <person name="Pohl T."/>
            <person name="Merkel B.J."/>
            <person name="Hornburger P."/>
            <person name="Mueller R.-W."/>
            <person name="Bruemmer F."/>
            <person name="Labrenz M."/>
            <person name="Spormann A.M."/>
            <person name="Op Den Camp H."/>
            <person name="Overmann J."/>
            <person name="Amann R."/>
            <person name="Jetten M.S.M."/>
            <person name="Mascher T."/>
            <person name="Medema M.H."/>
            <person name="Devos D.P."/>
            <person name="Kaster A.-K."/>
            <person name="Ovreas L."/>
            <person name="Rohde M."/>
            <person name="Galperin M.Y."/>
            <person name="Jogler C."/>
        </authorList>
    </citation>
    <scope>NUCLEOTIDE SEQUENCE [LARGE SCALE GENOMIC DNA]</scope>
    <source>
        <strain evidence="11 12">Pla144</strain>
    </source>
</reference>
<dbReference type="Gene3D" id="3.40.640.10">
    <property type="entry name" value="Type I PLP-dependent aspartate aminotransferase-like (Major domain)"/>
    <property type="match status" value="1"/>
</dbReference>
<dbReference type="SUPFAM" id="SSF53383">
    <property type="entry name" value="PLP-dependent transferases"/>
    <property type="match status" value="1"/>
</dbReference>
<feature type="domain" description="Aminotransferase class V" evidence="10">
    <location>
        <begin position="35"/>
        <end position="406"/>
    </location>
</feature>
<evidence type="ECO:0000259" key="10">
    <source>
        <dbReference type="Pfam" id="PF00266"/>
    </source>
</evidence>
<evidence type="ECO:0000313" key="12">
    <source>
        <dbReference type="Proteomes" id="UP000318437"/>
    </source>
</evidence>
<feature type="compositionally biased region" description="Basic and acidic residues" evidence="9">
    <location>
        <begin position="436"/>
        <end position="446"/>
    </location>
</feature>
<comment type="function">
    <text evidence="8">Catalyzes the removal of elemental sulfur and selenium atoms from L-cysteine, L-cystine, L-selenocysteine, and L-selenocystine to produce L-alanine.</text>
</comment>
<dbReference type="Pfam" id="PF00266">
    <property type="entry name" value="Aminotran_5"/>
    <property type="match status" value="1"/>
</dbReference>
<evidence type="ECO:0000256" key="9">
    <source>
        <dbReference type="SAM" id="MobiDB-lite"/>
    </source>
</evidence>
<evidence type="ECO:0000256" key="4">
    <source>
        <dbReference type="ARBA" id="ARBA00022679"/>
    </source>
</evidence>
<proteinExistence type="inferred from homology"/>
<comment type="similarity">
    <text evidence="2 8">Belongs to the class-V pyridoxal-phosphate-dependent aminotransferase family. Csd subfamily.</text>
</comment>
<dbReference type="AlphaFoldDB" id="A0A5C6CZS6"/>
<evidence type="ECO:0000256" key="3">
    <source>
        <dbReference type="ARBA" id="ARBA00012239"/>
    </source>
</evidence>